<comment type="caution">
    <text evidence="2">The sequence shown here is derived from an EMBL/GenBank/DDBJ whole genome shotgun (WGS) entry which is preliminary data.</text>
</comment>
<feature type="compositionally biased region" description="Polar residues" evidence="1">
    <location>
        <begin position="24"/>
        <end position="35"/>
    </location>
</feature>
<sequence>MARGGRRGRPKANQGHCKDRERSPQASTATISPKQSRPVISPSSERQISGTVHQQYQNQTRVLSSFTSMVDPDEGMSLEFIPFNGTKCVKLAQEDIKEVNQTSEKAESRGEDGFQLATKHITRHYVPRAIRKKETATPDDLLKLRSLIQAMANAVIYHLWLARNRMLFKNEVYPV</sequence>
<dbReference type="Proteomes" id="UP001153076">
    <property type="component" value="Unassembled WGS sequence"/>
</dbReference>
<feature type="compositionally biased region" description="Basic residues" evidence="1">
    <location>
        <begin position="1"/>
        <end position="10"/>
    </location>
</feature>
<feature type="region of interest" description="Disordered" evidence="1">
    <location>
        <begin position="1"/>
        <end position="53"/>
    </location>
</feature>
<keyword evidence="3" id="KW-1185">Reference proteome</keyword>
<evidence type="ECO:0000256" key="1">
    <source>
        <dbReference type="SAM" id="MobiDB-lite"/>
    </source>
</evidence>
<organism evidence="2 3">
    <name type="scientific">Carnegiea gigantea</name>
    <dbReference type="NCBI Taxonomy" id="171969"/>
    <lineage>
        <taxon>Eukaryota</taxon>
        <taxon>Viridiplantae</taxon>
        <taxon>Streptophyta</taxon>
        <taxon>Embryophyta</taxon>
        <taxon>Tracheophyta</taxon>
        <taxon>Spermatophyta</taxon>
        <taxon>Magnoliopsida</taxon>
        <taxon>eudicotyledons</taxon>
        <taxon>Gunneridae</taxon>
        <taxon>Pentapetalae</taxon>
        <taxon>Caryophyllales</taxon>
        <taxon>Cactineae</taxon>
        <taxon>Cactaceae</taxon>
        <taxon>Cactoideae</taxon>
        <taxon>Echinocereeae</taxon>
        <taxon>Carnegiea</taxon>
    </lineage>
</organism>
<reference evidence="2" key="1">
    <citation type="submission" date="2022-04" db="EMBL/GenBank/DDBJ databases">
        <title>Carnegiea gigantea Genome sequencing and assembly v2.</title>
        <authorList>
            <person name="Copetti D."/>
            <person name="Sanderson M.J."/>
            <person name="Burquez A."/>
            <person name="Wojciechowski M.F."/>
        </authorList>
    </citation>
    <scope>NUCLEOTIDE SEQUENCE</scope>
    <source>
        <strain evidence="2">SGP5-SGP5p</strain>
        <tissue evidence="2">Aerial part</tissue>
    </source>
</reference>
<name>A0A9Q1JLS8_9CARY</name>
<evidence type="ECO:0000313" key="3">
    <source>
        <dbReference type="Proteomes" id="UP001153076"/>
    </source>
</evidence>
<gene>
    <name evidence="2" type="ORF">Cgig2_015223</name>
</gene>
<dbReference type="EMBL" id="JAKOGI010002030">
    <property type="protein sequence ID" value="KAJ8423200.1"/>
    <property type="molecule type" value="Genomic_DNA"/>
</dbReference>
<dbReference type="AlphaFoldDB" id="A0A9Q1JLS8"/>
<proteinExistence type="predicted"/>
<protein>
    <submittedName>
        <fullName evidence="2">Uncharacterized protein</fullName>
    </submittedName>
</protein>
<feature type="compositionally biased region" description="Polar residues" evidence="1">
    <location>
        <begin position="41"/>
        <end position="53"/>
    </location>
</feature>
<evidence type="ECO:0000313" key="2">
    <source>
        <dbReference type="EMBL" id="KAJ8423200.1"/>
    </source>
</evidence>
<accession>A0A9Q1JLS8</accession>